<evidence type="ECO:0000313" key="4">
    <source>
        <dbReference type="Proteomes" id="UP000585437"/>
    </source>
</evidence>
<keyword evidence="1" id="KW-0472">Membrane</keyword>
<feature type="domain" description="VTT" evidence="2">
    <location>
        <begin position="27"/>
        <end position="140"/>
    </location>
</feature>
<dbReference type="RefSeq" id="WP_184655709.1">
    <property type="nucleotide sequence ID" value="NZ_JACHBU010000009.1"/>
</dbReference>
<dbReference type="InterPro" id="IPR051311">
    <property type="entry name" value="DedA_domain"/>
</dbReference>
<organism evidence="3 4">
    <name type="scientific">Rhizobium soli</name>
    <dbReference type="NCBI Taxonomy" id="424798"/>
    <lineage>
        <taxon>Bacteria</taxon>
        <taxon>Pseudomonadati</taxon>
        <taxon>Pseudomonadota</taxon>
        <taxon>Alphaproteobacteria</taxon>
        <taxon>Hyphomicrobiales</taxon>
        <taxon>Rhizobiaceae</taxon>
        <taxon>Rhizobium/Agrobacterium group</taxon>
        <taxon>Rhizobium</taxon>
    </lineage>
</organism>
<comment type="caution">
    <text evidence="3">The sequence shown here is derived from an EMBL/GenBank/DDBJ whole genome shotgun (WGS) entry which is preliminary data.</text>
</comment>
<dbReference type="EMBL" id="JACHBU010000009">
    <property type="protein sequence ID" value="MBB6510556.1"/>
    <property type="molecule type" value="Genomic_DNA"/>
</dbReference>
<reference evidence="3 4" key="1">
    <citation type="submission" date="2020-08" db="EMBL/GenBank/DDBJ databases">
        <title>The Agave Microbiome: Exploring the role of microbial communities in plant adaptations to desert environments.</title>
        <authorList>
            <person name="Partida-Martinez L.P."/>
        </authorList>
    </citation>
    <scope>NUCLEOTIDE SEQUENCE [LARGE SCALE GENOMIC DNA]</scope>
    <source>
        <strain evidence="3 4">AS3.12</strain>
    </source>
</reference>
<evidence type="ECO:0000256" key="1">
    <source>
        <dbReference type="SAM" id="Phobius"/>
    </source>
</evidence>
<dbReference type="InterPro" id="IPR032816">
    <property type="entry name" value="VTT_dom"/>
</dbReference>
<dbReference type="PANTHER" id="PTHR42709">
    <property type="entry name" value="ALKALINE PHOSPHATASE LIKE PROTEIN"/>
    <property type="match status" value="1"/>
</dbReference>
<accession>A0A7X0MTL2</accession>
<feature type="transmembrane region" description="Helical" evidence="1">
    <location>
        <begin position="40"/>
        <end position="61"/>
    </location>
</feature>
<proteinExistence type="predicted"/>
<dbReference type="PANTHER" id="PTHR42709:SF4">
    <property type="entry name" value="INNER MEMBRANE PROTEIN YQAA"/>
    <property type="match status" value="1"/>
</dbReference>
<keyword evidence="1" id="KW-0812">Transmembrane</keyword>
<name>A0A7X0MTL2_9HYPH</name>
<feature type="transmembrane region" description="Helical" evidence="1">
    <location>
        <begin position="120"/>
        <end position="145"/>
    </location>
</feature>
<dbReference type="AlphaFoldDB" id="A0A7X0MTL2"/>
<dbReference type="Proteomes" id="UP000585437">
    <property type="component" value="Unassembled WGS sequence"/>
</dbReference>
<feature type="transmembrane region" description="Helical" evidence="1">
    <location>
        <begin position="94"/>
        <end position="114"/>
    </location>
</feature>
<gene>
    <name evidence="3" type="ORF">F4695_003947</name>
</gene>
<protein>
    <submittedName>
        <fullName evidence="3">Membrane protein YqaA with SNARE-associated domain</fullName>
    </submittedName>
</protein>
<evidence type="ECO:0000313" key="3">
    <source>
        <dbReference type="EMBL" id="MBB6510556.1"/>
    </source>
</evidence>
<dbReference type="Pfam" id="PF09335">
    <property type="entry name" value="VTT_dom"/>
    <property type="match status" value="1"/>
</dbReference>
<feature type="transmembrane region" description="Helical" evidence="1">
    <location>
        <begin position="7"/>
        <end position="34"/>
    </location>
</feature>
<keyword evidence="1" id="KW-1133">Transmembrane helix</keyword>
<sequence length="146" mass="15968">MLEIVTYVGLFVTSMVSASLVPLHSEVALVGLIFTERFSTVGLILTASLGNTAGGVLNWLIGRGIETFRNRRWFPLNERQLNRASGWYGKYGKWALLLAWIPIAGDGLTVLAGVMKEPLVPFLVLVFTAKLMRCVGTVLLAAYVLV</sequence>
<evidence type="ECO:0000259" key="2">
    <source>
        <dbReference type="Pfam" id="PF09335"/>
    </source>
</evidence>
<keyword evidence="4" id="KW-1185">Reference proteome</keyword>